<accession>A0ABN3EJC8</accession>
<dbReference type="EMBL" id="BAAATR010000025">
    <property type="protein sequence ID" value="GAA2259814.1"/>
    <property type="molecule type" value="Genomic_DNA"/>
</dbReference>
<evidence type="ECO:0000313" key="1">
    <source>
        <dbReference type="EMBL" id="GAA2259814.1"/>
    </source>
</evidence>
<proteinExistence type="predicted"/>
<comment type="caution">
    <text evidence="1">The sequence shown here is derived from an EMBL/GenBank/DDBJ whole genome shotgun (WGS) entry which is preliminary data.</text>
</comment>
<sequence length="94" mass="10220">MDLLPAGKVDAHTVNGDIVARREIDATAADSFVVALDRFAAELSCSEHDILVAVLNAAMGPWERMAARPAEELLDPSDAQLVERLVERAHQREA</sequence>
<protein>
    <submittedName>
        <fullName evidence="1">Uncharacterized protein</fullName>
    </submittedName>
</protein>
<organism evidence="1 2">
    <name type="scientific">Kitasatospora cystarginea</name>
    <dbReference type="NCBI Taxonomy" id="58350"/>
    <lineage>
        <taxon>Bacteria</taxon>
        <taxon>Bacillati</taxon>
        <taxon>Actinomycetota</taxon>
        <taxon>Actinomycetes</taxon>
        <taxon>Kitasatosporales</taxon>
        <taxon>Streptomycetaceae</taxon>
        <taxon>Kitasatospora</taxon>
    </lineage>
</organism>
<keyword evidence="2" id="KW-1185">Reference proteome</keyword>
<reference evidence="1 2" key="1">
    <citation type="journal article" date="2019" name="Int. J. Syst. Evol. Microbiol.">
        <title>The Global Catalogue of Microorganisms (GCM) 10K type strain sequencing project: providing services to taxonomists for standard genome sequencing and annotation.</title>
        <authorList>
            <consortium name="The Broad Institute Genomics Platform"/>
            <consortium name="The Broad Institute Genome Sequencing Center for Infectious Disease"/>
            <person name="Wu L."/>
            <person name="Ma J."/>
        </authorList>
    </citation>
    <scope>NUCLEOTIDE SEQUENCE [LARGE SCALE GENOMIC DNA]</scope>
    <source>
        <strain evidence="1 2">JCM 7356</strain>
    </source>
</reference>
<gene>
    <name evidence="1" type="ORF">GCM10010430_49820</name>
</gene>
<name>A0ABN3EJC8_9ACTN</name>
<evidence type="ECO:0000313" key="2">
    <source>
        <dbReference type="Proteomes" id="UP001500305"/>
    </source>
</evidence>
<dbReference type="Proteomes" id="UP001500305">
    <property type="component" value="Unassembled WGS sequence"/>
</dbReference>